<dbReference type="Pfam" id="PF00561">
    <property type="entry name" value="Abhydrolase_1"/>
    <property type="match status" value="1"/>
</dbReference>
<dbReference type="Proteomes" id="UP001610706">
    <property type="component" value="Unassembled WGS sequence"/>
</dbReference>
<dbReference type="PRINTS" id="PR00111">
    <property type="entry name" value="ABHYDROLASE"/>
</dbReference>
<dbReference type="EMBL" id="JBGFTR010000001">
    <property type="protein sequence ID" value="MFH7563766.1"/>
    <property type="molecule type" value="Genomic_DNA"/>
</dbReference>
<evidence type="ECO:0000256" key="2">
    <source>
        <dbReference type="ARBA" id="ARBA00022801"/>
    </source>
</evidence>
<dbReference type="RefSeq" id="WP_346350647.1">
    <property type="nucleotide sequence ID" value="NZ_CP166302.1"/>
</dbReference>
<sequence>MSDPREYHIDLDGRRLAVVEWGDPQGTPLVALHGWLDNAASFTLLAQRLPDVRLIAPDLAGHGRSDHRAPGQPYYIWDNVADVLALLDALELQQVALLGHSMGASIATLLAGAFPERISQLMLLDGLAPRTYAADTLPEQMAAALKKGKRIRRRGWRPYSSFNDALQARMSGRYPVSREAANWLLARSLEQTSDGWCWRHDIALSQPSVVRLCNEQIAAFLQRLSMPVLLMMAERGDEIDGVQPLLERVSELTYRVLDGGHHMHLEDAPAARIAGLIRERL</sequence>
<organism evidence="4 5">
    <name type="scientific">Oceanimonas smirnovii</name>
    <dbReference type="NCBI Taxonomy" id="264574"/>
    <lineage>
        <taxon>Bacteria</taxon>
        <taxon>Pseudomonadati</taxon>
        <taxon>Pseudomonadota</taxon>
        <taxon>Gammaproteobacteria</taxon>
        <taxon>Aeromonadales</taxon>
        <taxon>Aeromonadaceae</taxon>
        <taxon>Oceanimonas</taxon>
    </lineage>
</organism>
<evidence type="ECO:0000313" key="5">
    <source>
        <dbReference type="Proteomes" id="UP001610706"/>
    </source>
</evidence>
<name>A0ABW7NX34_9GAMM</name>
<comment type="similarity">
    <text evidence="1">Belongs to the AB hydrolase superfamily.</text>
</comment>
<keyword evidence="5" id="KW-1185">Reference proteome</keyword>
<dbReference type="SUPFAM" id="SSF53474">
    <property type="entry name" value="alpha/beta-Hydrolases"/>
    <property type="match status" value="1"/>
</dbReference>
<dbReference type="InterPro" id="IPR000073">
    <property type="entry name" value="AB_hydrolase_1"/>
</dbReference>
<dbReference type="InterPro" id="IPR029058">
    <property type="entry name" value="AB_hydrolase_fold"/>
</dbReference>
<dbReference type="PANTHER" id="PTHR43798">
    <property type="entry name" value="MONOACYLGLYCEROL LIPASE"/>
    <property type="match status" value="1"/>
</dbReference>
<evidence type="ECO:0000313" key="4">
    <source>
        <dbReference type="EMBL" id="MFH7563766.1"/>
    </source>
</evidence>
<reference evidence="4 5" key="1">
    <citation type="submission" date="2024-08" db="EMBL/GenBank/DDBJ databases">
        <title>Oceanimonas smirnovii Genome sequencing and assembly.</title>
        <authorList>
            <person name="Tang B."/>
        </authorList>
    </citation>
    <scope>NUCLEOTIDE SEQUENCE [LARGE SCALE GENOMIC DNA]</scope>
    <source>
        <strain evidence="4 5">OS2020-119</strain>
    </source>
</reference>
<gene>
    <name evidence="4" type="ORF">AB9R89_00275</name>
</gene>
<feature type="domain" description="AB hydrolase-1" evidence="3">
    <location>
        <begin position="28"/>
        <end position="136"/>
    </location>
</feature>
<comment type="caution">
    <text evidence="4">The sequence shown here is derived from an EMBL/GenBank/DDBJ whole genome shotgun (WGS) entry which is preliminary data.</text>
</comment>
<dbReference type="GO" id="GO:0016787">
    <property type="term" value="F:hydrolase activity"/>
    <property type="evidence" value="ECO:0007669"/>
    <property type="project" value="UniProtKB-KW"/>
</dbReference>
<evidence type="ECO:0000259" key="3">
    <source>
        <dbReference type="Pfam" id="PF00561"/>
    </source>
</evidence>
<protein>
    <submittedName>
        <fullName evidence="4">Alpha/beta hydrolase</fullName>
    </submittedName>
</protein>
<accession>A0ABW7NX34</accession>
<keyword evidence="2 4" id="KW-0378">Hydrolase</keyword>
<evidence type="ECO:0000256" key="1">
    <source>
        <dbReference type="ARBA" id="ARBA00008645"/>
    </source>
</evidence>
<proteinExistence type="inferred from homology"/>
<dbReference type="Gene3D" id="3.40.50.1820">
    <property type="entry name" value="alpha/beta hydrolase"/>
    <property type="match status" value="1"/>
</dbReference>
<dbReference type="InterPro" id="IPR050266">
    <property type="entry name" value="AB_hydrolase_sf"/>
</dbReference>
<dbReference type="PANTHER" id="PTHR43798:SF14">
    <property type="entry name" value="SERINE HYDROLASE-LIKE PROTEIN DDB_G0286239"/>
    <property type="match status" value="1"/>
</dbReference>